<reference evidence="2 3" key="1">
    <citation type="journal article" date="2016" name="Genome Announc.">
        <title>Draft Genome Sequence of the Rumen Methanogen Methanobrevibacter olleyae YLM1.</title>
        <authorList>
            <person name="Kelly W.J."/>
            <person name="Li D."/>
            <person name="Lambie S.C."/>
            <person name="Cox F."/>
            <person name="Attwood G.T."/>
            <person name="Altermann E."/>
            <person name="Leahy S.C."/>
        </authorList>
    </citation>
    <scope>NUCLEOTIDE SEQUENCE [LARGE SCALE GENOMIC DNA]</scope>
    <source>
        <strain evidence="2 3">YLM1</strain>
    </source>
</reference>
<evidence type="ECO:0000259" key="1">
    <source>
        <dbReference type="Pfam" id="PF08350"/>
    </source>
</evidence>
<accession>A0A126QYU4</accession>
<protein>
    <submittedName>
        <fullName evidence="2">Transcriptional regulator</fullName>
    </submittedName>
</protein>
<evidence type="ECO:0000313" key="2">
    <source>
        <dbReference type="EMBL" id="AMK14849.1"/>
    </source>
</evidence>
<name>A0A126QYU4_METOL</name>
<dbReference type="GeneID" id="28488588"/>
<evidence type="ECO:0000313" key="3">
    <source>
        <dbReference type="Proteomes" id="UP000066376"/>
    </source>
</evidence>
<dbReference type="SUPFAM" id="SSF46785">
    <property type="entry name" value="Winged helix' DNA-binding domain"/>
    <property type="match status" value="1"/>
</dbReference>
<gene>
    <name evidence="2" type="ORF">YLM1_0289</name>
</gene>
<proteinExistence type="predicted"/>
<feature type="domain" description="Methanogenesis regulatory protein FilR1 middle" evidence="1">
    <location>
        <begin position="139"/>
        <end position="265"/>
    </location>
</feature>
<dbReference type="AlphaFoldDB" id="A0A126QYU4"/>
<dbReference type="PATRIC" id="fig|294671.3.peg.290"/>
<dbReference type="Pfam" id="PF08350">
    <property type="entry name" value="FilR1_middle"/>
    <property type="match status" value="1"/>
</dbReference>
<dbReference type="Proteomes" id="UP000066376">
    <property type="component" value="Chromosome"/>
</dbReference>
<organism evidence="2 3">
    <name type="scientific">Methanobrevibacter olleyae</name>
    <dbReference type="NCBI Taxonomy" id="294671"/>
    <lineage>
        <taxon>Archaea</taxon>
        <taxon>Methanobacteriati</taxon>
        <taxon>Methanobacteriota</taxon>
        <taxon>Methanomada group</taxon>
        <taxon>Methanobacteria</taxon>
        <taxon>Methanobacteriales</taxon>
        <taxon>Methanobacteriaceae</taxon>
        <taxon>Methanobrevibacter</taxon>
    </lineage>
</organism>
<dbReference type="RefSeq" id="WP_067145609.1">
    <property type="nucleotide sequence ID" value="NZ_CP014265.1"/>
</dbReference>
<dbReference type="EMBL" id="CP014265">
    <property type="protein sequence ID" value="AMK14849.1"/>
    <property type="molecule type" value="Genomic_DNA"/>
</dbReference>
<sequence>MIKKESSAEKYDNFINVRFLLVSEMRPRLLLMLLGSNNNLNTLRKELGKPSASVLHGLNELESLNLIKKNFKNYSLSSKGVLYALALKKLFRDLYIFKTHVDFWKSHSIESIPVEYFKSSYLLKDSVFVESDEEDLSKSLNKTLKLLSSCEDMKIILPIFLEDHLEIILENLERANSLILITTDEVLKSLKESNYYEKLHKFSKNNQLTIRKVEYELKIFLTVCDNAMALNLFFIDGLFDNSCVIFNEKAEGVDWANQLFKFYLKRSNKIL</sequence>
<dbReference type="KEGG" id="mol:YLM1_0289"/>
<reference evidence="3" key="2">
    <citation type="submission" date="2016-02" db="EMBL/GenBank/DDBJ databases">
        <title>The draft genome sequence of the rumen methanogen Methanobrevibacter olleyae YLM1.</title>
        <authorList>
            <consortium name="New Zealand Agricultural Greenhouse Gas Research Centre/Pastoral Greenhouse Gas Research Consortium"/>
            <person name="Kelly W.J."/>
            <person name="Li D."/>
            <person name="Lambie S.C."/>
            <person name="Attwood G.T."/>
            <person name="Altermann E."/>
            <person name="Leahy S.C."/>
        </authorList>
    </citation>
    <scope>NUCLEOTIDE SEQUENCE [LARGE SCALE GENOMIC DNA]</scope>
    <source>
        <strain evidence="3">YLM1</strain>
    </source>
</reference>
<dbReference type="InterPro" id="IPR013561">
    <property type="entry name" value="FilR1_middle_dom"/>
</dbReference>
<keyword evidence="3" id="KW-1185">Reference proteome</keyword>
<dbReference type="InterPro" id="IPR036390">
    <property type="entry name" value="WH_DNA-bd_sf"/>
</dbReference>